<organism evidence="2 3">
    <name type="scientific">Rhizobium favelukesii</name>
    <dbReference type="NCBI Taxonomy" id="348824"/>
    <lineage>
        <taxon>Bacteria</taxon>
        <taxon>Pseudomonadati</taxon>
        <taxon>Pseudomonadota</taxon>
        <taxon>Alphaproteobacteria</taxon>
        <taxon>Hyphomicrobiales</taxon>
        <taxon>Rhizobiaceae</taxon>
        <taxon>Rhizobium/Agrobacterium group</taxon>
        <taxon>Rhizobium</taxon>
    </lineage>
</organism>
<dbReference type="SUPFAM" id="SSF55785">
    <property type="entry name" value="PYP-like sensor domain (PAS domain)"/>
    <property type="match status" value="1"/>
</dbReference>
<dbReference type="EMBL" id="HG916852">
    <property type="protein sequence ID" value="CDM57792.1"/>
    <property type="molecule type" value="Genomic_DNA"/>
</dbReference>
<dbReference type="Gene3D" id="3.30.450.20">
    <property type="entry name" value="PAS domain"/>
    <property type="match status" value="1"/>
</dbReference>
<reference evidence="2" key="1">
    <citation type="submission" date="2013-11" db="EMBL/GenBank/DDBJ databases">
        <title>Draft genome sequence of the broad-host-range Rhizobium sp. LPU83 strain, a member of the low-genetic diversity Oregon-like Rhizobium sp. group.</title>
        <authorList>
            <person name="Wibberg D."/>
            <person name="Puehler A."/>
            <person name="Schlueter A."/>
        </authorList>
    </citation>
    <scope>NUCLEOTIDE SEQUENCE [LARGE SCALE GENOMIC DNA]</scope>
    <source>
        <strain evidence="2">LPU83</strain>
    </source>
</reference>
<dbReference type="HOGENOM" id="CLU_1165104_0_0_5"/>
<gene>
    <name evidence="2" type="ORF">LPU83_2135</name>
</gene>
<keyword evidence="3" id="KW-1185">Reference proteome</keyword>
<feature type="domain" description="PAS fold-4" evidence="1">
    <location>
        <begin position="127"/>
        <end position="230"/>
    </location>
</feature>
<dbReference type="Proteomes" id="UP000019443">
    <property type="component" value="Chromosome"/>
</dbReference>
<name>W6R939_9HYPH</name>
<dbReference type="InterPro" id="IPR035965">
    <property type="entry name" value="PAS-like_dom_sf"/>
</dbReference>
<sequence>MLGLFRAFSLCCAQIDAAIAAGDDARVNTLDCSIEPLVDAILGYPAANILEVHTQLEFVGCLIDQYAEDSESVRAYVALLSELMEKYFGGAAPPWRMPPSVERPPVAAPLAFTPNVDNGNFLNAAILEAIPDRVAVLTRDYRYLYSNTVNSAYLGRKPIDMIGRHLIEFIGEKRFYEGAKAKLDACFAGCGSDYAYVRRDSDAVKTVRCRMSPLHDSSGGVIGALIILQHAGATASTVAA</sequence>
<dbReference type="KEGG" id="rhl:LPU83_2135"/>
<dbReference type="eggNOG" id="COG3829">
    <property type="taxonomic scope" value="Bacteria"/>
</dbReference>
<dbReference type="InterPro" id="IPR013656">
    <property type="entry name" value="PAS_4"/>
</dbReference>
<evidence type="ECO:0000313" key="3">
    <source>
        <dbReference type="Proteomes" id="UP000019443"/>
    </source>
</evidence>
<dbReference type="RefSeq" id="WP_024312906.1">
    <property type="nucleotide sequence ID" value="NZ_ATTO01000001.1"/>
</dbReference>
<dbReference type="CDD" id="cd00130">
    <property type="entry name" value="PAS"/>
    <property type="match status" value="1"/>
</dbReference>
<evidence type="ECO:0000259" key="1">
    <source>
        <dbReference type="Pfam" id="PF08448"/>
    </source>
</evidence>
<dbReference type="Pfam" id="PF08448">
    <property type="entry name" value="PAS_4"/>
    <property type="match status" value="1"/>
</dbReference>
<evidence type="ECO:0000313" key="2">
    <source>
        <dbReference type="EMBL" id="CDM57792.1"/>
    </source>
</evidence>
<proteinExistence type="predicted"/>
<protein>
    <recommendedName>
        <fullName evidence="1">PAS fold-4 domain-containing protein</fullName>
    </recommendedName>
</protein>
<dbReference type="InterPro" id="IPR000014">
    <property type="entry name" value="PAS"/>
</dbReference>
<dbReference type="PATRIC" id="fig|348824.6.peg.2308"/>
<dbReference type="AlphaFoldDB" id="W6R939"/>
<accession>W6R939</accession>